<evidence type="ECO:0000313" key="11">
    <source>
        <dbReference type="Proteomes" id="UP000694904"/>
    </source>
</evidence>
<evidence type="ECO:0000256" key="9">
    <source>
        <dbReference type="SAM" id="Phobius"/>
    </source>
</evidence>
<feature type="transmembrane region" description="Helical" evidence="9">
    <location>
        <begin position="24"/>
        <end position="49"/>
    </location>
</feature>
<dbReference type="GeneID" id="108620631"/>
<keyword evidence="11" id="KW-1185">Reference proteome</keyword>
<keyword evidence="4 9" id="KW-1133">Transmembrane helix</keyword>
<dbReference type="Pfam" id="PF00001">
    <property type="entry name" value="7tm_1"/>
    <property type="match status" value="1"/>
</dbReference>
<comment type="subcellular location">
    <subcellularLocation>
        <location evidence="1">Membrane</location>
        <topology evidence="1">Multi-pass membrane protein</topology>
    </subcellularLocation>
</comment>
<organism evidence="11 12">
    <name type="scientific">Drosophila arizonae</name>
    <name type="common">Fruit fly</name>
    <dbReference type="NCBI Taxonomy" id="7263"/>
    <lineage>
        <taxon>Eukaryota</taxon>
        <taxon>Metazoa</taxon>
        <taxon>Ecdysozoa</taxon>
        <taxon>Arthropoda</taxon>
        <taxon>Hexapoda</taxon>
        <taxon>Insecta</taxon>
        <taxon>Pterygota</taxon>
        <taxon>Neoptera</taxon>
        <taxon>Endopterygota</taxon>
        <taxon>Diptera</taxon>
        <taxon>Brachycera</taxon>
        <taxon>Muscomorpha</taxon>
        <taxon>Ephydroidea</taxon>
        <taxon>Drosophilidae</taxon>
        <taxon>Drosophila</taxon>
    </lineage>
</organism>
<dbReference type="RefSeq" id="XP_017873021.1">
    <property type="nucleotide sequence ID" value="XM_018017532.1"/>
</dbReference>
<evidence type="ECO:0000256" key="2">
    <source>
        <dbReference type="ARBA" id="ARBA00010663"/>
    </source>
</evidence>
<dbReference type="InterPro" id="IPR017452">
    <property type="entry name" value="GPCR_Rhodpsn_7TM"/>
</dbReference>
<evidence type="ECO:0000256" key="4">
    <source>
        <dbReference type="ARBA" id="ARBA00022989"/>
    </source>
</evidence>
<evidence type="ECO:0000259" key="10">
    <source>
        <dbReference type="PROSITE" id="PS50262"/>
    </source>
</evidence>
<name>A0ABM1Q0N5_DROAR</name>
<evidence type="ECO:0000313" key="12">
    <source>
        <dbReference type="RefSeq" id="XP_017873021.1"/>
    </source>
</evidence>
<comment type="similarity">
    <text evidence="2">Belongs to the G-protein coupled receptor 1 family.</text>
</comment>
<sequence length="119" mass="13063">MLPTMVTAQPTNRSVSRVIADVPIWVIPCYSIILLCAVVGNLLVVLTLVQNRRMRTITNVFLLNLAISDILLGVLCMPVTLVGTLLRNFIFGEFLCKLIQFSQGKRLLAALPLSLPGLT</sequence>
<evidence type="ECO:0000256" key="6">
    <source>
        <dbReference type="ARBA" id="ARBA00023136"/>
    </source>
</evidence>
<keyword evidence="5" id="KW-0297">G-protein coupled receptor</keyword>
<dbReference type="PROSITE" id="PS50262">
    <property type="entry name" value="G_PROTEIN_RECEP_F1_2"/>
    <property type="match status" value="1"/>
</dbReference>
<evidence type="ECO:0000256" key="3">
    <source>
        <dbReference type="ARBA" id="ARBA00022692"/>
    </source>
</evidence>
<protein>
    <submittedName>
        <fullName evidence="12">Cholecystokinin receptor-like</fullName>
    </submittedName>
</protein>
<feature type="transmembrane region" description="Helical" evidence="9">
    <location>
        <begin position="61"/>
        <end position="86"/>
    </location>
</feature>
<accession>A0ABM1Q0N5</accession>
<dbReference type="PRINTS" id="PR00237">
    <property type="entry name" value="GPCRRHODOPSN"/>
</dbReference>
<dbReference type="PANTHER" id="PTHR24238:SF75">
    <property type="entry name" value="CHOLECYSTOKININ-LIKE RECEPTOR AT 17D1-RELATED"/>
    <property type="match status" value="1"/>
</dbReference>
<proteinExistence type="inferred from homology"/>
<keyword evidence="8" id="KW-0807">Transducer</keyword>
<gene>
    <name evidence="12" type="primary">LOC108620631</name>
</gene>
<dbReference type="InterPro" id="IPR000276">
    <property type="entry name" value="GPCR_Rhodpsn"/>
</dbReference>
<dbReference type="PANTHER" id="PTHR24238">
    <property type="entry name" value="G-PROTEIN COUPLED RECEPTOR"/>
    <property type="match status" value="1"/>
</dbReference>
<reference evidence="12" key="1">
    <citation type="submission" date="2025-08" db="UniProtKB">
        <authorList>
            <consortium name="RefSeq"/>
        </authorList>
    </citation>
    <scope>IDENTIFICATION</scope>
    <source>
        <tissue evidence="12">Whole organism</tissue>
    </source>
</reference>
<dbReference type="Proteomes" id="UP000694904">
    <property type="component" value="Unplaced"/>
</dbReference>
<keyword evidence="7" id="KW-0675">Receptor</keyword>
<keyword evidence="6 9" id="KW-0472">Membrane</keyword>
<dbReference type="SUPFAM" id="SSF81321">
    <property type="entry name" value="Family A G protein-coupled receptor-like"/>
    <property type="match status" value="1"/>
</dbReference>
<evidence type="ECO:0000256" key="8">
    <source>
        <dbReference type="ARBA" id="ARBA00023224"/>
    </source>
</evidence>
<keyword evidence="3 9" id="KW-0812">Transmembrane</keyword>
<evidence type="ECO:0000256" key="7">
    <source>
        <dbReference type="ARBA" id="ARBA00023170"/>
    </source>
</evidence>
<evidence type="ECO:0000256" key="1">
    <source>
        <dbReference type="ARBA" id="ARBA00004141"/>
    </source>
</evidence>
<feature type="domain" description="G-protein coupled receptors family 1 profile" evidence="10">
    <location>
        <begin position="40"/>
        <end position="101"/>
    </location>
</feature>
<evidence type="ECO:0000256" key="5">
    <source>
        <dbReference type="ARBA" id="ARBA00023040"/>
    </source>
</evidence>
<dbReference type="Gene3D" id="1.20.1070.10">
    <property type="entry name" value="Rhodopsin 7-helix transmembrane proteins"/>
    <property type="match status" value="1"/>
</dbReference>